<feature type="region of interest" description="Disordered" evidence="1">
    <location>
        <begin position="113"/>
        <end position="234"/>
    </location>
</feature>
<evidence type="ECO:0000313" key="2">
    <source>
        <dbReference type="EMBL" id="MFC5654491.1"/>
    </source>
</evidence>
<dbReference type="RefSeq" id="WP_344347260.1">
    <property type="nucleotide sequence ID" value="NZ_BAAASM010000009.1"/>
</dbReference>
<feature type="compositionally biased region" description="Basic and acidic residues" evidence="1">
    <location>
        <begin position="121"/>
        <end position="139"/>
    </location>
</feature>
<gene>
    <name evidence="2" type="ORF">ACFP3J_03155</name>
</gene>
<accession>A0ABW0WCL8</accession>
<feature type="compositionally biased region" description="Polar residues" evidence="1">
    <location>
        <begin position="140"/>
        <end position="149"/>
    </location>
</feature>
<evidence type="ECO:0000256" key="1">
    <source>
        <dbReference type="SAM" id="MobiDB-lite"/>
    </source>
</evidence>
<reference evidence="3" key="1">
    <citation type="journal article" date="2019" name="Int. J. Syst. Evol. Microbiol.">
        <title>The Global Catalogue of Microorganisms (GCM) 10K type strain sequencing project: providing services to taxonomists for standard genome sequencing and annotation.</title>
        <authorList>
            <consortium name="The Broad Institute Genomics Platform"/>
            <consortium name="The Broad Institute Genome Sequencing Center for Infectious Disease"/>
            <person name="Wu L."/>
            <person name="Ma J."/>
        </authorList>
    </citation>
    <scope>NUCLEOTIDE SEQUENCE [LARGE SCALE GENOMIC DNA]</scope>
    <source>
        <strain evidence="3">KCTC 5701</strain>
    </source>
</reference>
<dbReference type="EMBL" id="JBHSOE010000003">
    <property type="protein sequence ID" value="MFC5654491.1"/>
    <property type="molecule type" value="Genomic_DNA"/>
</dbReference>
<name>A0ABW0WCL8_STRNO</name>
<dbReference type="InterPro" id="IPR036388">
    <property type="entry name" value="WH-like_DNA-bd_sf"/>
</dbReference>
<keyword evidence="3" id="KW-1185">Reference proteome</keyword>
<sequence length="348" mass="37548">MSLDPILWALKDAPVADTLERIVLVTLAERCARADGCTAFPSRDTIAQTALADPKTVQRVLRRLETRGLIARGDQSAARYLRADRRPIVWDLLIPYSWFPNPERMNTERIQAGLPPLTPADRPDIPPAPERKKRADAGKTRSQGRGDSQSPREENDGGTDSPERGDYESRTGGLEAPRTSPKNHPSDAPLLDAAPTSAAPAAVGIPGEGGGDDHSVTDDPATTFVDGLPYGRQVPNRSTRERLVAGVRNAYAAGWTPRALQRHLTDDTRSAKSLVAVYLHRLAELPDPTAVAASMAADATYTPPTYTAPTVPDAVPPNEALAAARAAIRARRGEHIRGRDHRPYVPGT</sequence>
<feature type="compositionally biased region" description="Low complexity" evidence="1">
    <location>
        <begin position="187"/>
        <end position="202"/>
    </location>
</feature>
<organism evidence="2 3">
    <name type="scientific">Streptomyces nogalater</name>
    <dbReference type="NCBI Taxonomy" id="38314"/>
    <lineage>
        <taxon>Bacteria</taxon>
        <taxon>Bacillati</taxon>
        <taxon>Actinomycetota</taxon>
        <taxon>Actinomycetes</taxon>
        <taxon>Kitasatosporales</taxon>
        <taxon>Streptomycetaceae</taxon>
        <taxon>Streptomyces</taxon>
    </lineage>
</organism>
<protein>
    <submittedName>
        <fullName evidence="2">Helix-turn-helix domain-containing protein</fullName>
    </submittedName>
</protein>
<comment type="caution">
    <text evidence="2">The sequence shown here is derived from an EMBL/GenBank/DDBJ whole genome shotgun (WGS) entry which is preliminary data.</text>
</comment>
<proteinExistence type="predicted"/>
<dbReference type="Gene3D" id="1.10.10.10">
    <property type="entry name" value="Winged helix-like DNA-binding domain superfamily/Winged helix DNA-binding domain"/>
    <property type="match status" value="1"/>
</dbReference>
<feature type="compositionally biased region" description="Basic and acidic residues" evidence="1">
    <location>
        <begin position="150"/>
        <end position="169"/>
    </location>
</feature>
<dbReference type="Proteomes" id="UP001596065">
    <property type="component" value="Unassembled WGS sequence"/>
</dbReference>
<evidence type="ECO:0000313" key="3">
    <source>
        <dbReference type="Proteomes" id="UP001596065"/>
    </source>
</evidence>